<name>A0A6C0IGE6_9ZZZZ</name>
<proteinExistence type="predicted"/>
<organism evidence="1">
    <name type="scientific">viral metagenome</name>
    <dbReference type="NCBI Taxonomy" id="1070528"/>
    <lineage>
        <taxon>unclassified sequences</taxon>
        <taxon>metagenomes</taxon>
        <taxon>organismal metagenomes</taxon>
    </lineage>
</organism>
<dbReference type="AlphaFoldDB" id="A0A6C0IGE6"/>
<sequence length="60" mass="6974">MGVGRRTSKMKCIKMTTKKYLTRKSPPYPAGQCQHKIRKGKDGMYKSVLDVIGRFRWVKV</sequence>
<dbReference type="EMBL" id="MN740182">
    <property type="protein sequence ID" value="QHT92268.1"/>
    <property type="molecule type" value="Genomic_DNA"/>
</dbReference>
<protein>
    <submittedName>
        <fullName evidence="1">Uncharacterized protein</fullName>
    </submittedName>
</protein>
<evidence type="ECO:0000313" key="1">
    <source>
        <dbReference type="EMBL" id="QHT92268.1"/>
    </source>
</evidence>
<reference evidence="1" key="1">
    <citation type="journal article" date="2020" name="Nature">
        <title>Giant virus diversity and host interactions through global metagenomics.</title>
        <authorList>
            <person name="Schulz F."/>
            <person name="Roux S."/>
            <person name="Paez-Espino D."/>
            <person name="Jungbluth S."/>
            <person name="Walsh D.A."/>
            <person name="Denef V.J."/>
            <person name="McMahon K.D."/>
            <person name="Konstantinidis K.T."/>
            <person name="Eloe-Fadrosh E.A."/>
            <person name="Kyrpides N.C."/>
            <person name="Woyke T."/>
        </authorList>
    </citation>
    <scope>NUCLEOTIDE SEQUENCE</scope>
    <source>
        <strain evidence="1">GVMAG-M-3300023184-88</strain>
    </source>
</reference>
<accession>A0A6C0IGE6</accession>